<protein>
    <recommendedName>
        <fullName evidence="2">Integrase catalytic domain-containing protein</fullName>
    </recommendedName>
</protein>
<dbReference type="InterPro" id="IPR043128">
    <property type="entry name" value="Rev_trsase/Diguanyl_cyclase"/>
</dbReference>
<dbReference type="SUPFAM" id="SSF56672">
    <property type="entry name" value="DNA/RNA polymerases"/>
    <property type="match status" value="1"/>
</dbReference>
<dbReference type="InterPro" id="IPR036397">
    <property type="entry name" value="RNaseH_sf"/>
</dbReference>
<dbReference type="InterPro" id="IPR021109">
    <property type="entry name" value="Peptidase_aspartic_dom_sf"/>
</dbReference>
<dbReference type="PANTHER" id="PTHR47331">
    <property type="entry name" value="PHD-TYPE DOMAIN-CONTAINING PROTEIN"/>
    <property type="match status" value="1"/>
</dbReference>
<dbReference type="InterPro" id="IPR041588">
    <property type="entry name" value="Integrase_H2C2"/>
</dbReference>
<organism evidence="3 4">
    <name type="scientific">Plutella xylostella</name>
    <name type="common">Diamondback moth</name>
    <name type="synonym">Plutella maculipennis</name>
    <dbReference type="NCBI Taxonomy" id="51655"/>
    <lineage>
        <taxon>Eukaryota</taxon>
        <taxon>Metazoa</taxon>
        <taxon>Ecdysozoa</taxon>
        <taxon>Arthropoda</taxon>
        <taxon>Hexapoda</taxon>
        <taxon>Insecta</taxon>
        <taxon>Pterygota</taxon>
        <taxon>Neoptera</taxon>
        <taxon>Endopterygota</taxon>
        <taxon>Lepidoptera</taxon>
        <taxon>Glossata</taxon>
        <taxon>Ditrysia</taxon>
        <taxon>Yponomeutoidea</taxon>
        <taxon>Plutellidae</taxon>
        <taxon>Plutella</taxon>
    </lineage>
</organism>
<dbReference type="Pfam" id="PF05380">
    <property type="entry name" value="Peptidase_A17"/>
    <property type="match status" value="1"/>
</dbReference>
<dbReference type="CDD" id="cd00303">
    <property type="entry name" value="retropepsin_like"/>
    <property type="match status" value="1"/>
</dbReference>
<dbReference type="InterPro" id="IPR012337">
    <property type="entry name" value="RNaseH-like_sf"/>
</dbReference>
<dbReference type="PROSITE" id="PS50994">
    <property type="entry name" value="INTEGRASE"/>
    <property type="match status" value="1"/>
</dbReference>
<feature type="region of interest" description="Disordered" evidence="1">
    <location>
        <begin position="399"/>
        <end position="427"/>
    </location>
</feature>
<evidence type="ECO:0000313" key="4">
    <source>
        <dbReference type="Proteomes" id="UP000823941"/>
    </source>
</evidence>
<dbReference type="InterPro" id="IPR040676">
    <property type="entry name" value="DUF5641"/>
</dbReference>
<proteinExistence type="predicted"/>
<dbReference type="InterPro" id="IPR008042">
    <property type="entry name" value="Retrotrans_Pao"/>
</dbReference>
<dbReference type="Pfam" id="PF18701">
    <property type="entry name" value="DUF5641"/>
    <property type="match status" value="1"/>
</dbReference>
<dbReference type="Gene3D" id="3.30.70.270">
    <property type="match status" value="1"/>
</dbReference>
<dbReference type="Gene3D" id="3.10.10.10">
    <property type="entry name" value="HIV Type 1 Reverse Transcriptase, subunit A, domain 1"/>
    <property type="match status" value="1"/>
</dbReference>
<evidence type="ECO:0000259" key="2">
    <source>
        <dbReference type="PROSITE" id="PS50994"/>
    </source>
</evidence>
<dbReference type="Pfam" id="PF17921">
    <property type="entry name" value="Integrase_H2C2"/>
    <property type="match status" value="1"/>
</dbReference>
<feature type="domain" description="Integrase catalytic" evidence="2">
    <location>
        <begin position="1441"/>
        <end position="1637"/>
    </location>
</feature>
<accession>A0ABQ7PPK7</accession>
<dbReference type="Proteomes" id="UP000823941">
    <property type="component" value="Unassembled WGS sequence"/>
</dbReference>
<dbReference type="PANTHER" id="PTHR47331:SF1">
    <property type="entry name" value="GAG-LIKE PROTEIN"/>
    <property type="match status" value="1"/>
</dbReference>
<gene>
    <name evidence="3" type="ORF">JYU34_022721</name>
</gene>
<reference evidence="3 4" key="1">
    <citation type="submission" date="2021-06" db="EMBL/GenBank/DDBJ databases">
        <title>A haploid diamondback moth (Plutella xylostella L.) genome assembly resolves 31 chromosomes and identifies a diamide resistance mutation.</title>
        <authorList>
            <person name="Ward C.M."/>
            <person name="Perry K.D."/>
            <person name="Baker G."/>
            <person name="Powis K."/>
            <person name="Heckel D.G."/>
            <person name="Baxter S.W."/>
        </authorList>
    </citation>
    <scope>NUCLEOTIDE SEQUENCE [LARGE SCALE GENOMIC DNA]</scope>
    <source>
        <strain evidence="3 4">LV</strain>
        <tissue evidence="3">Single pupa</tissue>
    </source>
</reference>
<dbReference type="Pfam" id="PF00078">
    <property type="entry name" value="RVT_1"/>
    <property type="match status" value="1"/>
</dbReference>
<comment type="caution">
    <text evidence="3">The sequence shown here is derived from an EMBL/GenBank/DDBJ whole genome shotgun (WGS) entry which is preliminary data.</text>
</comment>
<evidence type="ECO:0000313" key="3">
    <source>
        <dbReference type="EMBL" id="KAG7294895.1"/>
    </source>
</evidence>
<name>A0ABQ7PPK7_PLUXY</name>
<dbReference type="CDD" id="cd01644">
    <property type="entry name" value="RT_pepA17"/>
    <property type="match status" value="1"/>
</dbReference>
<dbReference type="InterPro" id="IPR005312">
    <property type="entry name" value="DUF1759"/>
</dbReference>
<dbReference type="Gene3D" id="3.30.420.10">
    <property type="entry name" value="Ribonuclease H-like superfamily/Ribonuclease H"/>
    <property type="match status" value="1"/>
</dbReference>
<dbReference type="Gene3D" id="2.40.70.10">
    <property type="entry name" value="Acid Proteases"/>
    <property type="match status" value="1"/>
</dbReference>
<sequence length="1755" mass="201803">MSDIDSLLGSLEDTALLLRKAQINLKKCPKQRLTQGYLEARYAILGEYWSTFKSTHDKLVKVTPRDKRGAMPYFVNEDFYTTEDLYLCLQADIKDMLLQLQSDKNRDSDANKSKETCTDWQVKLPSIQLPTFSGKYDEWPSYHDLFTTLVHNNTSISQVQKLHYLKTSVSHEAEVLLRHIQVTESNYTQAWDILKNRYGNKRLIVSSLLKRLFNQRKISVQSAGSIKILLDTTTECINNLKNQKVSTDSWDPVIIFLIVQKLDSESHKEWEQYAYKEDPEALPSWSDMKKFLESKFRTLELVTPSSSAPATEKRTATVIRERTYHVSTTEKKCIMCKDNHTLCHCKEFTKMDPEGRSTYVKDNRLCFNCLLPGHSSMKCKLPMSCRICNRRHHSLLHENRSNEPVSSSSKSTTLASQHVVEEKEEDEVQVNSMMASHINTKRGVALLATAIVEATNEQGLTIPLRALIDQGSEASFISENAAQLLKLKRQPMKGNVLGVGSTKTSINQLVQLRIGSRLETETCLSIQAYVIKKNITAKIPKKKIQIQQWPHLEGLELADPSYCMPGDIDLLLGVREYATILKSEFIKGPPGTPSAQRTSLGWILFGEVNDNPQEDTFLVMHHKIDIDDMLKSIWEIETDNKRYLTRDEKRCEEIYETTTTRNEEGRYIVKLPFKNDSPLVSEANSKQIATQRFMQLERKFRRASDLKEEYTKVINDYIEQEHMERIPEKEKDIEKSVYLPHHAVVRDDKETSKTRVVFDAACKNSNNVSLNDELLVGPQLQEDLRNLLTRWRMKRICFMADIKQMYRQILVSKDDADYQRLIWRPNENNELEEYRLRRVTFGTSPAPYLAVRTLHQVANDEGKECKQATESIKTNFYMDDFLDGADSVNDAVKLAQEVTEILKKGGFLLTKWSSNDIEFMKSIDEDQRSVNAQVNLNLDGTVKALGIVWNLSQDTFQYNLRPSQPLSIITKRSILSDIQKLFDPLGWIAPSTVMAKLLIQNLWLEKIGWDDKVSDELEERWKQIRNDFTNVNEIQMKRWLGVTETNKKKIQMHGFSDSSMKAYGAVIYVRIETEDNEIETRLIAARTRVAPLKTISLPRLELCGALLLSKLMKQFGQAMRIPTTDMYAWTDSQIVIAWLSGEPNRWKPFVANRVVEIVENLNNNQWYHVQSKENPADLTSRGMLLSELKQCDLWWKGPKWLTETEIEMSKPEITKTELEKRKTKEVCTLTKEEDLESKKEKVYTNLNVTTEKSNIEEKPLTEQFEQFENLKQLIRSISLCRRFLNYKKVKDTELPFTTEELENTLRTCIKLSQTEEFGEEIDKLKMKKQVKNTSKLKSLNPYLDEHQILRVGGRLQHANISYESKHPIILGNKNCLTNLIVADAHLKTLHGGVQLTMSYLRSKYWIVRAKGLVKSHIHKCLTCAKHSAIAKKQIMGELPKVRVTPARAFIRSGVDFAGPFHVLFSKGRGAKTNKAYIAIFICMATKAIHLELVGDMTSQSFIGAFKRFVARRGICSDLWSDQGRNFVGANKELQEAWQEAKLEFTGEIEDSLASDGTQWHFIPAYSPNMGGLWEAGVKSIKHHLKRILTTNLTFEEMTTVLCEIEACLNSRPLCPIDEADTDNMDILTPGHFLIGEAPRAIPTPNLNNTKISTLSRWQHTQKLVQDFWKRWVQEYLTRLQQRPKWMNKQDEFKTGQIVLIKNDNLPPGKWALGRITDKHPGPDGYTRVYSVKSGDSVIKRSVTKLCYLPIDSDTN</sequence>
<keyword evidence="4" id="KW-1185">Reference proteome</keyword>
<dbReference type="InterPro" id="IPR043502">
    <property type="entry name" value="DNA/RNA_pol_sf"/>
</dbReference>
<dbReference type="InterPro" id="IPR000477">
    <property type="entry name" value="RT_dom"/>
</dbReference>
<dbReference type="InterPro" id="IPR001584">
    <property type="entry name" value="Integrase_cat-core"/>
</dbReference>
<dbReference type="Pfam" id="PF03564">
    <property type="entry name" value="DUF1759"/>
    <property type="match status" value="1"/>
</dbReference>
<dbReference type="EMBL" id="JAHIBW010000094">
    <property type="protein sequence ID" value="KAG7294895.1"/>
    <property type="molecule type" value="Genomic_DNA"/>
</dbReference>
<dbReference type="SUPFAM" id="SSF53098">
    <property type="entry name" value="Ribonuclease H-like"/>
    <property type="match status" value="1"/>
</dbReference>
<evidence type="ECO:0000256" key="1">
    <source>
        <dbReference type="SAM" id="MobiDB-lite"/>
    </source>
</evidence>